<accession>A0ABP1JTY2</accession>
<organism evidence="2 3">
    <name type="scientific">Hexamita inflata</name>
    <dbReference type="NCBI Taxonomy" id="28002"/>
    <lineage>
        <taxon>Eukaryota</taxon>
        <taxon>Metamonada</taxon>
        <taxon>Diplomonadida</taxon>
        <taxon>Hexamitidae</taxon>
        <taxon>Hexamitinae</taxon>
        <taxon>Hexamita</taxon>
    </lineage>
</organism>
<sequence>MNGLYSYYNNMTLHTNATIKSLEKKFDYLNKKLEVRQEQTFNLNSTKIQKNKSVPSQLLDNNGDIKSMSAAYSLLFPKEEIEDIEKNLNPYVDYELKFGDLPSDD</sequence>
<protein>
    <submittedName>
        <fullName evidence="2">Hypothetical_protein</fullName>
    </submittedName>
</protein>
<evidence type="ECO:0000313" key="1">
    <source>
        <dbReference type="EMBL" id="CAL5995028.1"/>
    </source>
</evidence>
<comment type="caution">
    <text evidence="2">The sequence shown here is derived from an EMBL/GenBank/DDBJ whole genome shotgun (WGS) entry which is preliminary data.</text>
</comment>
<dbReference type="EMBL" id="CAXDID020000032">
    <property type="protein sequence ID" value="CAL5995028.1"/>
    <property type="molecule type" value="Genomic_DNA"/>
</dbReference>
<evidence type="ECO:0000313" key="2">
    <source>
        <dbReference type="EMBL" id="CAL6046373.1"/>
    </source>
</evidence>
<evidence type="ECO:0000313" key="3">
    <source>
        <dbReference type="Proteomes" id="UP001642409"/>
    </source>
</evidence>
<gene>
    <name evidence="1" type="ORF">HINF_LOCUS13836</name>
    <name evidence="2" type="ORF">HINF_LOCUS41692</name>
</gene>
<name>A0ABP1JTY2_9EUKA</name>
<keyword evidence="3" id="KW-1185">Reference proteome</keyword>
<proteinExistence type="predicted"/>
<reference evidence="2 3" key="1">
    <citation type="submission" date="2024-07" db="EMBL/GenBank/DDBJ databases">
        <authorList>
            <person name="Akdeniz Z."/>
        </authorList>
    </citation>
    <scope>NUCLEOTIDE SEQUENCE [LARGE SCALE GENOMIC DNA]</scope>
</reference>
<dbReference type="Proteomes" id="UP001642409">
    <property type="component" value="Unassembled WGS sequence"/>
</dbReference>
<dbReference type="EMBL" id="CAXDID020000168">
    <property type="protein sequence ID" value="CAL6046373.1"/>
    <property type="molecule type" value="Genomic_DNA"/>
</dbReference>